<feature type="transmembrane region" description="Helical" evidence="1">
    <location>
        <begin position="233"/>
        <end position="256"/>
    </location>
</feature>
<dbReference type="Gene3D" id="3.10.129.10">
    <property type="entry name" value="Hotdog Thioesterase"/>
    <property type="match status" value="1"/>
</dbReference>
<gene>
    <name evidence="2" type="ORF">Ga0061079_10119</name>
</gene>
<dbReference type="Pfam" id="PF13279">
    <property type="entry name" value="4HBT_2"/>
    <property type="match status" value="1"/>
</dbReference>
<keyword evidence="1" id="KW-1133">Transmembrane helix</keyword>
<dbReference type="InterPro" id="IPR029069">
    <property type="entry name" value="HotDog_dom_sf"/>
</dbReference>
<feature type="transmembrane region" description="Helical" evidence="1">
    <location>
        <begin position="33"/>
        <end position="56"/>
    </location>
</feature>
<feature type="transmembrane region" description="Helical" evidence="1">
    <location>
        <begin position="424"/>
        <end position="441"/>
    </location>
</feature>
<feature type="transmembrane region" description="Helical" evidence="1">
    <location>
        <begin position="402"/>
        <end position="418"/>
    </location>
</feature>
<reference evidence="2 3" key="1">
    <citation type="submission" date="2016-01" db="EMBL/GenBank/DDBJ databases">
        <authorList>
            <person name="McClelland M."/>
            <person name="Jain A."/>
            <person name="Saraogi P."/>
            <person name="Mendelson R."/>
            <person name="Westerman R."/>
            <person name="SanMiguel P."/>
            <person name="Csonka L."/>
        </authorList>
    </citation>
    <scope>NUCLEOTIDE SEQUENCE [LARGE SCALE GENOMIC DNA]</scope>
    <source>
        <strain evidence="2 3">R-53146</strain>
    </source>
</reference>
<evidence type="ECO:0000313" key="3">
    <source>
        <dbReference type="Proteomes" id="UP000182761"/>
    </source>
</evidence>
<dbReference type="SUPFAM" id="SSF54637">
    <property type="entry name" value="Thioesterase/thiol ester dehydrase-isomerase"/>
    <property type="match status" value="1"/>
</dbReference>
<accession>A0A0X3AMV3</accession>
<feature type="transmembrane region" description="Helical" evidence="1">
    <location>
        <begin position="123"/>
        <end position="143"/>
    </location>
</feature>
<dbReference type="EMBL" id="FCOR01000001">
    <property type="protein sequence ID" value="CVK15208.1"/>
    <property type="molecule type" value="Genomic_DNA"/>
</dbReference>
<keyword evidence="3" id="KW-1185">Reference proteome</keyword>
<protein>
    <submittedName>
        <fullName evidence="2">Acyl-CoA thioesterase FadM</fullName>
    </submittedName>
</protein>
<feature type="transmembrane region" description="Helical" evidence="1">
    <location>
        <begin position="9"/>
        <end position="27"/>
    </location>
</feature>
<feature type="transmembrane region" description="Helical" evidence="1">
    <location>
        <begin position="346"/>
        <end position="364"/>
    </location>
</feature>
<sequence length="624" mass="71162">MKSKIINSFLWGNSVALSWLWGLGLFFSVQITYLFGLTGLFGFALLNSIGLFLFGYGTQKIAHRDKGQESLERFYKKWYKPFRFSLYLYQLLAITLTVFATVKYLFIPLLASYWPEWDNGGNILQIFSLLLVVALVISASCLLGEEFTIKSIKYWHLLIGAVLLIIIVSLLAYIQPKEIYSYHSWIKNETGKPIFIGYLVAILVGFFVGPWLDLQQWQRAIQMRKEGTNICSGYFFGSVIFFLLLIFHGLMASFVFNSAWFNSDMASVGLGGIKYGHEQIVEYMIHFRSTLPEWIPFSYYLFISLAVLTTLDSGYVSTQWFLKEISKTSNSPVLSLIPKGIADSPIPTYILAGFITIFSVLANFELEYFMVFYATFFVAYASLGIARCFVPNSQHSLPQVKLFSIGALSLAVFAGGYFMQMALFMILGSILPILYVIWLVLNTDLLRVVKEKVEEVIDAASEIPVLKNLSKATHTVINGKTLEVSTGSHFEGKWFVHTFMATYVDTNSVGNVYFGVYVLWVGKARELFFNYVLPDFNLKDTTYLILTRSFEHKYITETREFERISVKIRASEYNRKIATLEHQIFDSAGNLLGKGKQQLIFVSSKDYRLLDIPTDVIKAFMPYM</sequence>
<organism evidence="2 3">
    <name type="scientific">Apibacter mensalis</name>
    <dbReference type="NCBI Taxonomy" id="1586267"/>
    <lineage>
        <taxon>Bacteria</taxon>
        <taxon>Pseudomonadati</taxon>
        <taxon>Bacteroidota</taxon>
        <taxon>Flavobacteriia</taxon>
        <taxon>Flavobacteriales</taxon>
        <taxon>Weeksellaceae</taxon>
        <taxon>Apibacter</taxon>
    </lineage>
</organism>
<dbReference type="RefSeq" id="WP_055424452.1">
    <property type="nucleotide sequence ID" value="NZ_FCOR01000001.1"/>
</dbReference>
<dbReference type="CDD" id="cd00586">
    <property type="entry name" value="4HBT"/>
    <property type="match status" value="1"/>
</dbReference>
<dbReference type="AlphaFoldDB" id="A0A0X3AMV3"/>
<feature type="transmembrane region" description="Helical" evidence="1">
    <location>
        <begin position="297"/>
        <end position="317"/>
    </location>
</feature>
<name>A0A0X3AMV3_9FLAO</name>
<dbReference type="OrthoDB" id="513711at2"/>
<keyword evidence="1" id="KW-0472">Membrane</keyword>
<keyword evidence="1" id="KW-0812">Transmembrane</keyword>
<evidence type="ECO:0000313" key="2">
    <source>
        <dbReference type="EMBL" id="CVK15208.1"/>
    </source>
</evidence>
<evidence type="ECO:0000256" key="1">
    <source>
        <dbReference type="SAM" id="Phobius"/>
    </source>
</evidence>
<dbReference type="Proteomes" id="UP000182761">
    <property type="component" value="Unassembled WGS sequence"/>
</dbReference>
<feature type="transmembrane region" description="Helical" evidence="1">
    <location>
        <begin position="155"/>
        <end position="174"/>
    </location>
</feature>
<dbReference type="STRING" id="1586267.GCA_001418685_00019"/>
<feature type="transmembrane region" description="Helical" evidence="1">
    <location>
        <begin position="86"/>
        <end position="111"/>
    </location>
</feature>
<proteinExistence type="predicted"/>
<feature type="transmembrane region" description="Helical" evidence="1">
    <location>
        <begin position="194"/>
        <end position="212"/>
    </location>
</feature>
<feature type="transmembrane region" description="Helical" evidence="1">
    <location>
        <begin position="370"/>
        <end position="390"/>
    </location>
</feature>